<feature type="domain" description="HTH lysR-type" evidence="5">
    <location>
        <begin position="1"/>
        <end position="59"/>
    </location>
</feature>
<dbReference type="InterPro" id="IPR036388">
    <property type="entry name" value="WH-like_DNA-bd_sf"/>
</dbReference>
<dbReference type="InterPro" id="IPR000847">
    <property type="entry name" value="LysR_HTH_N"/>
</dbReference>
<dbReference type="Gene3D" id="1.10.10.10">
    <property type="entry name" value="Winged helix-like DNA-binding domain superfamily/Winged helix DNA-binding domain"/>
    <property type="match status" value="1"/>
</dbReference>
<comment type="caution">
    <text evidence="6">The sequence shown here is derived from an EMBL/GenBank/DDBJ whole genome shotgun (WGS) entry which is preliminary data.</text>
</comment>
<comment type="similarity">
    <text evidence="1">Belongs to the LysR transcriptional regulatory family.</text>
</comment>
<keyword evidence="4" id="KW-0804">Transcription</keyword>
<dbReference type="InterPro" id="IPR036390">
    <property type="entry name" value="WH_DNA-bd_sf"/>
</dbReference>
<dbReference type="InterPro" id="IPR005119">
    <property type="entry name" value="LysR_subst-bd"/>
</dbReference>
<evidence type="ECO:0000256" key="4">
    <source>
        <dbReference type="ARBA" id="ARBA00023163"/>
    </source>
</evidence>
<evidence type="ECO:0000256" key="1">
    <source>
        <dbReference type="ARBA" id="ARBA00009437"/>
    </source>
</evidence>
<evidence type="ECO:0000256" key="2">
    <source>
        <dbReference type="ARBA" id="ARBA00023015"/>
    </source>
</evidence>
<protein>
    <submittedName>
        <fullName evidence="6">LysR family transcriptional regulator</fullName>
    </submittedName>
</protein>
<reference evidence="6" key="1">
    <citation type="submission" date="2021-07" db="EMBL/GenBank/DDBJ databases">
        <title>Shinella sp. nov., a novel member of the genus Shinella from water.</title>
        <authorList>
            <person name="Deng Y."/>
        </authorList>
    </citation>
    <scope>NUCLEOTIDE SEQUENCE</scope>
    <source>
        <strain evidence="6">CPCC 100929</strain>
    </source>
</reference>
<dbReference type="Pfam" id="PF00126">
    <property type="entry name" value="HTH_1"/>
    <property type="match status" value="1"/>
</dbReference>
<keyword evidence="2" id="KW-0805">Transcription regulation</keyword>
<accession>A0ABT1R1F5</accession>
<dbReference type="PANTHER" id="PTHR30126:SF6">
    <property type="entry name" value="HTH-TYPE TRANSCRIPTIONAL REGULATOR CYSB-RELATED"/>
    <property type="match status" value="1"/>
</dbReference>
<organism evidence="6 7">
    <name type="scientific">Shinella lacus</name>
    <dbReference type="NCBI Taxonomy" id="2654216"/>
    <lineage>
        <taxon>Bacteria</taxon>
        <taxon>Pseudomonadati</taxon>
        <taxon>Pseudomonadota</taxon>
        <taxon>Alphaproteobacteria</taxon>
        <taxon>Hyphomicrobiales</taxon>
        <taxon>Rhizobiaceae</taxon>
        <taxon>Shinella</taxon>
    </lineage>
</organism>
<keyword evidence="3" id="KW-0238">DNA-binding</keyword>
<dbReference type="Proteomes" id="UP000996601">
    <property type="component" value="Unassembled WGS sequence"/>
</dbReference>
<dbReference type="SUPFAM" id="SSF46785">
    <property type="entry name" value="Winged helix' DNA-binding domain"/>
    <property type="match status" value="1"/>
</dbReference>
<sequence>MKLQHLQYLCEIVDSGLNISNASDALNRSQPGVSRYMKQFEDELGVKVFHRSGKRLLGLTKAGQEILGIARRMISDAGTIKTISDEYSARDEGTLVIATTHTQARYMLPPTVLAFVQRYPKVRLSLKQGNPTEVATWLTSGMADLSIAASPSQPAAPLLLLPSYDLGRIILTVPDHELLSGGPITLERLSRFPMITYDDVFTGSIQIHETFRKAGLEPRVIVSATDSDVMKAYVKIGLGIAIVGDIVYDEKVDADIRAINVSHLFRPNTIYIGLNRESYVRSYTYDFIRMFDPRWTAAKVRKTLERAHSSDAIASNEITAMPAPLMQSTRLES</sequence>
<evidence type="ECO:0000259" key="5">
    <source>
        <dbReference type="PROSITE" id="PS50931"/>
    </source>
</evidence>
<dbReference type="RefSeq" id="WP_256115095.1">
    <property type="nucleotide sequence ID" value="NZ_WHSB02000001.1"/>
</dbReference>
<dbReference type="Pfam" id="PF03466">
    <property type="entry name" value="LysR_substrate"/>
    <property type="match status" value="1"/>
</dbReference>
<gene>
    <name evidence="6" type="ORF">GB927_003080</name>
</gene>
<dbReference type="SUPFAM" id="SSF53850">
    <property type="entry name" value="Periplasmic binding protein-like II"/>
    <property type="match status" value="1"/>
</dbReference>
<evidence type="ECO:0000256" key="3">
    <source>
        <dbReference type="ARBA" id="ARBA00023125"/>
    </source>
</evidence>
<name>A0ABT1R1F5_9HYPH</name>
<dbReference type="Gene3D" id="3.40.190.10">
    <property type="entry name" value="Periplasmic binding protein-like II"/>
    <property type="match status" value="2"/>
</dbReference>
<dbReference type="PROSITE" id="PS50931">
    <property type="entry name" value="HTH_LYSR"/>
    <property type="match status" value="1"/>
</dbReference>
<dbReference type="EMBL" id="WHSB02000001">
    <property type="protein sequence ID" value="MCQ4629005.1"/>
    <property type="molecule type" value="Genomic_DNA"/>
</dbReference>
<keyword evidence="7" id="KW-1185">Reference proteome</keyword>
<evidence type="ECO:0000313" key="7">
    <source>
        <dbReference type="Proteomes" id="UP000996601"/>
    </source>
</evidence>
<dbReference type="PANTHER" id="PTHR30126">
    <property type="entry name" value="HTH-TYPE TRANSCRIPTIONAL REGULATOR"/>
    <property type="match status" value="1"/>
</dbReference>
<proteinExistence type="inferred from homology"/>
<evidence type="ECO:0000313" key="6">
    <source>
        <dbReference type="EMBL" id="MCQ4629005.1"/>
    </source>
</evidence>